<evidence type="ECO:0000313" key="5">
    <source>
        <dbReference type="Proteomes" id="UP000663814"/>
    </source>
</evidence>
<dbReference type="Proteomes" id="UP000663814">
    <property type="component" value="Unassembled WGS sequence"/>
</dbReference>
<dbReference type="EMBL" id="JAERPS020000001">
    <property type="protein sequence ID" value="MBZ9611004.1"/>
    <property type="molecule type" value="Genomic_DNA"/>
</dbReference>
<dbReference type="RefSeq" id="WP_224673276.1">
    <property type="nucleotide sequence ID" value="NZ_JAERPS020000001.1"/>
</dbReference>
<name>A0ABS7X629_9GAMM</name>
<dbReference type="Pfam" id="PF07012">
    <property type="entry name" value="Curlin_rpt"/>
    <property type="match status" value="2"/>
</dbReference>
<gene>
    <name evidence="4" type="ORF">I4W93_005305</name>
</gene>
<accession>A0ABS7X629</accession>
<keyword evidence="2 3" id="KW-0732">Signal</keyword>
<feature type="signal peptide" evidence="3">
    <location>
        <begin position="1"/>
        <end position="22"/>
    </location>
</feature>
<comment type="similarity">
    <text evidence="1">Belongs to the CsgA/CsgB family.</text>
</comment>
<protein>
    <submittedName>
        <fullName evidence="4">Curlin subunit CsgB</fullName>
    </submittedName>
</protein>
<organism evidence="4 5">
    <name type="scientific">Rheinheimera maricola</name>
    <dbReference type="NCBI Taxonomy" id="2793282"/>
    <lineage>
        <taxon>Bacteria</taxon>
        <taxon>Pseudomonadati</taxon>
        <taxon>Pseudomonadota</taxon>
        <taxon>Gammaproteobacteria</taxon>
        <taxon>Chromatiales</taxon>
        <taxon>Chromatiaceae</taxon>
        <taxon>Rheinheimera</taxon>
    </lineage>
</organism>
<evidence type="ECO:0000256" key="1">
    <source>
        <dbReference type="ARBA" id="ARBA00009766"/>
    </source>
</evidence>
<reference evidence="4 5" key="1">
    <citation type="submission" date="2020-12" db="EMBL/GenBank/DDBJ databases">
        <authorList>
            <person name="Ruan W."/>
            <person name="Khan S.A."/>
            <person name="Jeon C.O."/>
        </authorList>
    </citation>
    <scope>NUCLEOTIDE SEQUENCE [LARGE SCALE GENOMIC DNA]</scope>
    <source>
        <strain evidence="4 5">MA-13</strain>
    </source>
</reference>
<dbReference type="InterPro" id="IPR009742">
    <property type="entry name" value="Curlin_rpt"/>
</dbReference>
<evidence type="ECO:0000256" key="2">
    <source>
        <dbReference type="ARBA" id="ARBA00022729"/>
    </source>
</evidence>
<comment type="caution">
    <text evidence="4">The sequence shown here is derived from an EMBL/GenBank/DDBJ whole genome shotgun (WGS) entry which is preliminary data.</text>
</comment>
<evidence type="ECO:0000313" key="4">
    <source>
        <dbReference type="EMBL" id="MBZ9611004.1"/>
    </source>
</evidence>
<evidence type="ECO:0000256" key="3">
    <source>
        <dbReference type="SAM" id="SignalP"/>
    </source>
</evidence>
<reference evidence="4 5" key="2">
    <citation type="submission" date="2021-08" db="EMBL/GenBank/DDBJ databases">
        <title>Rheinheimera aquimaris sp. nov., isolated from seawater of the East Sea in Korea.</title>
        <authorList>
            <person name="Kim K.H."/>
            <person name="Wenting R."/>
            <person name="Kim K.R."/>
            <person name="Jeon C.O."/>
        </authorList>
    </citation>
    <scope>NUCLEOTIDE SEQUENCE [LARGE SCALE GENOMIC DNA]</scope>
    <source>
        <strain evidence="4 5">MA-13</strain>
    </source>
</reference>
<feature type="chain" id="PRO_5045954830" evidence="3">
    <location>
        <begin position="23"/>
        <end position="133"/>
    </location>
</feature>
<proteinExistence type="inferred from homology"/>
<sequence length="133" mass="14430">MQVVYKSVVSLCLLLTHCQTQAELSVQLSSMLERQALASVATIAQYGELNTALVSQSGDAHFAVLLQQGVLNQLLLRQEGSGHQAHLKQSGGHNSAFILQRGDTNFIQVEQWGSRHLTVEQTGAGEAISIVQY</sequence>
<keyword evidence="5" id="KW-1185">Reference proteome</keyword>